<sequence>MYNFYNDYFYKIYVVDFYSWKCDGERFLTDSFLNKYSEEGEIPQLNDGKPEFGTWISYTNASGVFWVGGWNWGTRWNLARPFIENMLIIFREKNFPDQCLTWMKYSLMCLDEANDIM</sequence>
<evidence type="ECO:0000313" key="2">
    <source>
        <dbReference type="Proteomes" id="UP001470230"/>
    </source>
</evidence>
<accession>A0ABR2JY92</accession>
<proteinExistence type="predicted"/>
<organism evidence="1 2">
    <name type="scientific">Tritrichomonas musculus</name>
    <dbReference type="NCBI Taxonomy" id="1915356"/>
    <lineage>
        <taxon>Eukaryota</taxon>
        <taxon>Metamonada</taxon>
        <taxon>Parabasalia</taxon>
        <taxon>Tritrichomonadida</taxon>
        <taxon>Tritrichomonadidae</taxon>
        <taxon>Tritrichomonas</taxon>
    </lineage>
</organism>
<evidence type="ECO:0000313" key="1">
    <source>
        <dbReference type="EMBL" id="KAK8883232.1"/>
    </source>
</evidence>
<name>A0ABR2JY92_9EUKA</name>
<keyword evidence="2" id="KW-1185">Reference proteome</keyword>
<protein>
    <submittedName>
        <fullName evidence="1">Uncharacterized protein</fullName>
    </submittedName>
</protein>
<reference evidence="1 2" key="1">
    <citation type="submission" date="2024-04" db="EMBL/GenBank/DDBJ databases">
        <title>Tritrichomonas musculus Genome.</title>
        <authorList>
            <person name="Alves-Ferreira E."/>
            <person name="Grigg M."/>
            <person name="Lorenzi H."/>
            <person name="Galac M."/>
        </authorList>
    </citation>
    <scope>NUCLEOTIDE SEQUENCE [LARGE SCALE GENOMIC DNA]</scope>
    <source>
        <strain evidence="1 2">EAF2021</strain>
    </source>
</reference>
<gene>
    <name evidence="1" type="ORF">M9Y10_045883</name>
</gene>
<dbReference type="Proteomes" id="UP001470230">
    <property type="component" value="Unassembled WGS sequence"/>
</dbReference>
<comment type="caution">
    <text evidence="1">The sequence shown here is derived from an EMBL/GenBank/DDBJ whole genome shotgun (WGS) entry which is preliminary data.</text>
</comment>
<dbReference type="EMBL" id="JAPFFF010000009">
    <property type="protein sequence ID" value="KAK8883232.1"/>
    <property type="molecule type" value="Genomic_DNA"/>
</dbReference>